<sequence length="132" mass="15364">MGDLLHKNLSDTILKIYFEVYNELGYGFLEKVYQNAMYLELKSQGYKVEAQKQIKVYYKSQLVGDYFADLLIEDSIILELKACGCLLDEHKAQLLNYLKATDVEIGLLLNFGTTPEFKRSIYTNDRKKLNKF</sequence>
<dbReference type="EMBL" id="QQBA01000004">
    <property type="protein sequence ID" value="RDI56639.1"/>
    <property type="molecule type" value="Genomic_DNA"/>
</dbReference>
<accession>A0A562PXS3</accession>
<dbReference type="NCBIfam" id="TIGR04256">
    <property type="entry name" value="GxxExxY"/>
    <property type="match status" value="1"/>
</dbReference>
<comment type="caution">
    <text evidence="2">The sequence shown here is derived from an EMBL/GenBank/DDBJ whole genome shotgun (WGS) entry which is preliminary data.</text>
</comment>
<organism evidence="2 4">
    <name type="scientific">Flavobacterium glaciei</name>
    <dbReference type="NCBI Taxonomy" id="386300"/>
    <lineage>
        <taxon>Bacteria</taxon>
        <taxon>Pseudomonadati</taxon>
        <taxon>Bacteroidota</taxon>
        <taxon>Flavobacteriia</taxon>
        <taxon>Flavobacteriales</taxon>
        <taxon>Flavobacteriaceae</taxon>
        <taxon>Flavobacterium</taxon>
    </lineage>
</organism>
<gene>
    <name evidence="1" type="ORF">DFR66_104205</name>
    <name evidence="2" type="ORF">IQ02_01198</name>
</gene>
<proteinExistence type="predicted"/>
<dbReference type="OrthoDB" id="9806869at2"/>
<dbReference type="Proteomes" id="UP000254518">
    <property type="component" value="Unassembled WGS sequence"/>
</dbReference>
<evidence type="ECO:0000313" key="4">
    <source>
        <dbReference type="Proteomes" id="UP000321392"/>
    </source>
</evidence>
<reference evidence="2 4" key="1">
    <citation type="journal article" date="2015" name="Stand. Genomic Sci.">
        <title>Genomic Encyclopedia of Bacterial and Archaeal Type Strains, Phase III: the genomes of soil and plant-associated and newly described type strains.</title>
        <authorList>
            <person name="Whitman W.B."/>
            <person name="Woyke T."/>
            <person name="Klenk H.P."/>
            <person name="Zhou Y."/>
            <person name="Lilburn T.G."/>
            <person name="Beck B.J."/>
            <person name="De Vos P."/>
            <person name="Vandamme P."/>
            <person name="Eisen J.A."/>
            <person name="Garrity G."/>
            <person name="Hugenholtz P."/>
            <person name="Kyrpides N.C."/>
        </authorList>
    </citation>
    <scope>NUCLEOTIDE SEQUENCE [LARGE SCALE GENOMIC DNA]</scope>
    <source>
        <strain evidence="2 4">CGMCC 1.5380</strain>
    </source>
</reference>
<dbReference type="AlphaFoldDB" id="A0A562PXS3"/>
<dbReference type="Proteomes" id="UP000321392">
    <property type="component" value="Unassembled WGS sequence"/>
</dbReference>
<evidence type="ECO:0000313" key="2">
    <source>
        <dbReference type="EMBL" id="TWI49209.1"/>
    </source>
</evidence>
<name>A0A562PXS3_9FLAO</name>
<keyword evidence="3" id="KW-1185">Reference proteome</keyword>
<reference evidence="1 3" key="2">
    <citation type="submission" date="2018-07" db="EMBL/GenBank/DDBJ databases">
        <title>Genomic Encyclopedia of Type Strains, Phase IV (KMG-IV): sequencing the most valuable type-strain genomes for metagenomic binning, comparative biology and taxonomic classification.</title>
        <authorList>
            <person name="Goeker M."/>
        </authorList>
    </citation>
    <scope>NUCLEOTIDE SEQUENCE [LARGE SCALE GENOMIC DNA]</scope>
    <source>
        <strain evidence="1 3">DSM 19728</strain>
    </source>
</reference>
<evidence type="ECO:0000313" key="3">
    <source>
        <dbReference type="Proteomes" id="UP000254518"/>
    </source>
</evidence>
<reference evidence="2" key="3">
    <citation type="submission" date="2019-07" db="EMBL/GenBank/DDBJ databases">
        <authorList>
            <person name="Whitman W."/>
            <person name="Huntemann M."/>
            <person name="Clum A."/>
            <person name="Pillay M."/>
            <person name="Palaniappan K."/>
            <person name="Varghese N."/>
            <person name="Mikhailova N."/>
            <person name="Stamatis D."/>
            <person name="Reddy T."/>
            <person name="Daum C."/>
            <person name="Shapiro N."/>
            <person name="Ivanova N."/>
            <person name="Kyrpides N."/>
            <person name="Woyke T."/>
        </authorList>
    </citation>
    <scope>NUCLEOTIDE SEQUENCE</scope>
    <source>
        <strain evidence="2">CGMCC 1.5380</strain>
    </source>
</reference>
<evidence type="ECO:0000313" key="1">
    <source>
        <dbReference type="EMBL" id="RDI56639.1"/>
    </source>
</evidence>
<dbReference type="Pfam" id="PF13366">
    <property type="entry name" value="PDDEXK_3"/>
    <property type="match status" value="1"/>
</dbReference>
<protein>
    <submittedName>
        <fullName evidence="2">GxxExxY protein</fullName>
    </submittedName>
</protein>
<dbReference type="EMBL" id="VLKX01000004">
    <property type="protein sequence ID" value="TWI49209.1"/>
    <property type="molecule type" value="Genomic_DNA"/>
</dbReference>
<dbReference type="RefSeq" id="WP_114753888.1">
    <property type="nucleotide sequence ID" value="NZ_QQBA01000004.1"/>
</dbReference>
<dbReference type="InterPro" id="IPR026350">
    <property type="entry name" value="GxxExxY"/>
</dbReference>